<dbReference type="AlphaFoldDB" id="A0A914WZK6"/>
<dbReference type="PROSITE" id="PS50157">
    <property type="entry name" value="ZINC_FINGER_C2H2_2"/>
    <property type="match status" value="3"/>
</dbReference>
<evidence type="ECO:0000259" key="8">
    <source>
        <dbReference type="PROSITE" id="PS50157"/>
    </source>
</evidence>
<dbReference type="SUPFAM" id="SSF57667">
    <property type="entry name" value="beta-beta-alpha zinc fingers"/>
    <property type="match status" value="1"/>
</dbReference>
<evidence type="ECO:0000256" key="2">
    <source>
        <dbReference type="ARBA" id="ARBA00022737"/>
    </source>
</evidence>
<feature type="domain" description="C2H2-type" evidence="8">
    <location>
        <begin position="87"/>
        <end position="115"/>
    </location>
</feature>
<feature type="domain" description="C2H2-type" evidence="8">
    <location>
        <begin position="118"/>
        <end position="146"/>
    </location>
</feature>
<feature type="region of interest" description="Disordered" evidence="7">
    <location>
        <begin position="230"/>
        <end position="333"/>
    </location>
</feature>
<dbReference type="Proteomes" id="UP000887566">
    <property type="component" value="Unplaced"/>
</dbReference>
<keyword evidence="9" id="KW-1185">Reference proteome</keyword>
<evidence type="ECO:0000313" key="9">
    <source>
        <dbReference type="Proteomes" id="UP000887566"/>
    </source>
</evidence>
<dbReference type="GO" id="GO:0000978">
    <property type="term" value="F:RNA polymerase II cis-regulatory region sequence-specific DNA binding"/>
    <property type="evidence" value="ECO:0007669"/>
    <property type="project" value="TreeGrafter"/>
</dbReference>
<dbReference type="GO" id="GO:0005634">
    <property type="term" value="C:nucleus"/>
    <property type="evidence" value="ECO:0007669"/>
    <property type="project" value="TreeGrafter"/>
</dbReference>
<feature type="compositionally biased region" description="Polar residues" evidence="7">
    <location>
        <begin position="251"/>
        <end position="260"/>
    </location>
</feature>
<name>A0A914WZK6_9BILA</name>
<dbReference type="InterPro" id="IPR036236">
    <property type="entry name" value="Znf_C2H2_sf"/>
</dbReference>
<keyword evidence="3 6" id="KW-0863">Zinc-finger</keyword>
<dbReference type="PANTHER" id="PTHR24393">
    <property type="entry name" value="ZINC FINGER PROTEIN"/>
    <property type="match status" value="1"/>
</dbReference>
<evidence type="ECO:0000256" key="3">
    <source>
        <dbReference type="ARBA" id="ARBA00022771"/>
    </source>
</evidence>
<proteinExistence type="predicted"/>
<dbReference type="GO" id="GO:0001228">
    <property type="term" value="F:DNA-binding transcription activator activity, RNA polymerase II-specific"/>
    <property type="evidence" value="ECO:0007669"/>
    <property type="project" value="TreeGrafter"/>
</dbReference>
<feature type="domain" description="C2H2-type" evidence="8">
    <location>
        <begin position="59"/>
        <end position="86"/>
    </location>
</feature>
<accession>A0A914WZK6</accession>
<feature type="compositionally biased region" description="Acidic residues" evidence="7">
    <location>
        <begin position="265"/>
        <end position="289"/>
    </location>
</feature>
<dbReference type="InterPro" id="IPR013087">
    <property type="entry name" value="Znf_C2H2_type"/>
</dbReference>
<reference evidence="10" key="1">
    <citation type="submission" date="2022-11" db="UniProtKB">
        <authorList>
            <consortium name="WormBaseParasite"/>
        </authorList>
    </citation>
    <scope>IDENTIFICATION</scope>
</reference>
<evidence type="ECO:0000256" key="1">
    <source>
        <dbReference type="ARBA" id="ARBA00022723"/>
    </source>
</evidence>
<evidence type="ECO:0000256" key="6">
    <source>
        <dbReference type="PROSITE-ProRule" id="PRU00042"/>
    </source>
</evidence>
<sequence length="333" mass="37313">MLDNGVRFVSGALRNSATIGMNNSTATRAKLAGSTEQQRPMIRKALPSAPSTLSTKSRWLCRLCGKYLSSKRSYDEHMNIHNRTRPFACEHCDYAAASQMTLRRHKLRNHTPRQAWGYQCPHCPEAYMEPASYQQHVLTRHFGRSASFGCPYDGCQFVTKCSKHFREHFGKHLNFTAANRRPMANLALQPGTNMARYLVDDDLGCGYGKKVSKTPPRSFGDMLALRKAESAVKRATNPATANGARHRTIKSSKTNLSQMKTAMVEDADRESDEDDEEEEEDEEDDDEETTALLNGQTELFSADSDWIEAEVVVDGTEGVPERLPDGQVDLELD</sequence>
<keyword evidence="5" id="KW-0539">Nucleus</keyword>
<dbReference type="SMART" id="SM00355">
    <property type="entry name" value="ZnF_C2H2"/>
    <property type="match status" value="4"/>
</dbReference>
<protein>
    <submittedName>
        <fullName evidence="10">C2H2-type domain-containing protein</fullName>
    </submittedName>
</protein>
<dbReference type="Gene3D" id="3.30.160.60">
    <property type="entry name" value="Classic Zinc Finger"/>
    <property type="match status" value="1"/>
</dbReference>
<dbReference type="WBParaSite" id="PSAMB.scaffold601size46076.g7358.t1">
    <property type="protein sequence ID" value="PSAMB.scaffold601size46076.g7358.t1"/>
    <property type="gene ID" value="PSAMB.scaffold601size46076.g7358"/>
</dbReference>
<dbReference type="GO" id="GO:0008270">
    <property type="term" value="F:zinc ion binding"/>
    <property type="evidence" value="ECO:0007669"/>
    <property type="project" value="UniProtKB-KW"/>
</dbReference>
<evidence type="ECO:0000256" key="4">
    <source>
        <dbReference type="ARBA" id="ARBA00022833"/>
    </source>
</evidence>
<keyword evidence="1" id="KW-0479">Metal-binding</keyword>
<evidence type="ECO:0000313" key="10">
    <source>
        <dbReference type="WBParaSite" id="PSAMB.scaffold601size46076.g7358.t1"/>
    </source>
</evidence>
<keyword evidence="2" id="KW-0677">Repeat</keyword>
<evidence type="ECO:0000256" key="5">
    <source>
        <dbReference type="ARBA" id="ARBA00023242"/>
    </source>
</evidence>
<organism evidence="9 10">
    <name type="scientific">Plectus sambesii</name>
    <dbReference type="NCBI Taxonomy" id="2011161"/>
    <lineage>
        <taxon>Eukaryota</taxon>
        <taxon>Metazoa</taxon>
        <taxon>Ecdysozoa</taxon>
        <taxon>Nematoda</taxon>
        <taxon>Chromadorea</taxon>
        <taxon>Plectida</taxon>
        <taxon>Plectina</taxon>
        <taxon>Plectoidea</taxon>
        <taxon>Plectidae</taxon>
        <taxon>Plectus</taxon>
    </lineage>
</organism>
<dbReference type="PROSITE" id="PS00028">
    <property type="entry name" value="ZINC_FINGER_C2H2_1"/>
    <property type="match status" value="2"/>
</dbReference>
<evidence type="ECO:0000256" key="7">
    <source>
        <dbReference type="SAM" id="MobiDB-lite"/>
    </source>
</evidence>
<keyword evidence="4" id="KW-0862">Zinc</keyword>
<dbReference type="PANTHER" id="PTHR24393:SF34">
    <property type="entry name" value="PR_SET DOMAIN 13"/>
    <property type="match status" value="1"/>
</dbReference>